<sequence length="99" mass="10432">MPTDMPSGMPDGERPEGGPGGMGGGMGGSNVLVERFTAVEEWADLVEQAKADLTADLFDSGYAEEVLDQWESMLTDRAGDLVDAATVREEADAIRAKLG</sequence>
<evidence type="ECO:0000313" key="3">
    <source>
        <dbReference type="Proteomes" id="UP000199113"/>
    </source>
</evidence>
<evidence type="ECO:0000256" key="1">
    <source>
        <dbReference type="SAM" id="MobiDB-lite"/>
    </source>
</evidence>
<dbReference type="Proteomes" id="UP000199113">
    <property type="component" value="Unassembled WGS sequence"/>
</dbReference>
<protein>
    <submittedName>
        <fullName evidence="2">Uncharacterized protein</fullName>
    </submittedName>
</protein>
<name>A0A1I1A1H4_9ACTN</name>
<feature type="compositionally biased region" description="Gly residues" evidence="1">
    <location>
        <begin position="17"/>
        <end position="28"/>
    </location>
</feature>
<feature type="region of interest" description="Disordered" evidence="1">
    <location>
        <begin position="1"/>
        <end position="29"/>
    </location>
</feature>
<evidence type="ECO:0000313" key="2">
    <source>
        <dbReference type="EMBL" id="SFB31819.1"/>
    </source>
</evidence>
<dbReference type="STRING" id="748909.SAMN05192575_107132"/>
<gene>
    <name evidence="2" type="ORF">SAMN05192575_107132</name>
</gene>
<organism evidence="2 3">
    <name type="scientific">Nocardioides alpinus</name>
    <dbReference type="NCBI Taxonomy" id="748909"/>
    <lineage>
        <taxon>Bacteria</taxon>
        <taxon>Bacillati</taxon>
        <taxon>Actinomycetota</taxon>
        <taxon>Actinomycetes</taxon>
        <taxon>Propionibacteriales</taxon>
        <taxon>Nocardioidaceae</taxon>
        <taxon>Nocardioides</taxon>
    </lineage>
</organism>
<dbReference type="AlphaFoldDB" id="A0A1I1A1H4"/>
<accession>A0A1I1A1H4</accession>
<proteinExistence type="predicted"/>
<dbReference type="EMBL" id="FOKC01000007">
    <property type="protein sequence ID" value="SFB31819.1"/>
    <property type="molecule type" value="Genomic_DNA"/>
</dbReference>
<reference evidence="3" key="1">
    <citation type="submission" date="2016-10" db="EMBL/GenBank/DDBJ databases">
        <authorList>
            <person name="Varghese N."/>
            <person name="Submissions S."/>
        </authorList>
    </citation>
    <scope>NUCLEOTIDE SEQUENCE [LARGE SCALE GENOMIC DNA]</scope>
    <source>
        <strain evidence="3">CGMCC 1.10697</strain>
    </source>
</reference>